<dbReference type="Proteomes" id="UP000319908">
    <property type="component" value="Unassembled WGS sequence"/>
</dbReference>
<sequence>MSPMWLASARKIDSAGGNHLLAETRLIGLLDRSRATQNNPCILPERTCRPDRYQLPVK</sequence>
<organism evidence="1 2">
    <name type="scientific">Allorhodopirellula heiligendammensis</name>
    <dbReference type="NCBI Taxonomy" id="2714739"/>
    <lineage>
        <taxon>Bacteria</taxon>
        <taxon>Pseudomonadati</taxon>
        <taxon>Planctomycetota</taxon>
        <taxon>Planctomycetia</taxon>
        <taxon>Pirellulales</taxon>
        <taxon>Pirellulaceae</taxon>
        <taxon>Allorhodopirellula</taxon>
    </lineage>
</organism>
<evidence type="ECO:0000313" key="2">
    <source>
        <dbReference type="Proteomes" id="UP000319908"/>
    </source>
</evidence>
<name>A0A5C6BGW3_9BACT</name>
<dbReference type="EMBL" id="SJPU01000003">
    <property type="protein sequence ID" value="TWU10962.1"/>
    <property type="molecule type" value="Genomic_DNA"/>
</dbReference>
<reference evidence="1 2" key="1">
    <citation type="journal article" date="2020" name="Antonie Van Leeuwenhoek">
        <title>Rhodopirellula heiligendammensis sp. nov., Rhodopirellula pilleata sp. nov., and Rhodopirellula solitaria sp. nov. isolated from natural or artificial marine surfaces in Northern Germany and California, USA, and emended description of the genus Rhodopirellula.</title>
        <authorList>
            <person name="Kallscheuer N."/>
            <person name="Wiegand S."/>
            <person name="Jogler M."/>
            <person name="Boedeker C."/>
            <person name="Peeters S.H."/>
            <person name="Rast P."/>
            <person name="Heuer A."/>
            <person name="Jetten M.S.M."/>
            <person name="Rohde M."/>
            <person name="Jogler C."/>
        </authorList>
    </citation>
    <scope>NUCLEOTIDE SEQUENCE [LARGE SCALE GENOMIC DNA]</scope>
    <source>
        <strain evidence="1 2">Poly21</strain>
    </source>
</reference>
<protein>
    <submittedName>
        <fullName evidence="1">Uncharacterized protein</fullName>
    </submittedName>
</protein>
<keyword evidence="2" id="KW-1185">Reference proteome</keyword>
<accession>A0A5C6BGW3</accession>
<comment type="caution">
    <text evidence="1">The sequence shown here is derived from an EMBL/GenBank/DDBJ whole genome shotgun (WGS) entry which is preliminary data.</text>
</comment>
<evidence type="ECO:0000313" key="1">
    <source>
        <dbReference type="EMBL" id="TWU10962.1"/>
    </source>
</evidence>
<gene>
    <name evidence="1" type="ORF">Poly21_48680</name>
</gene>
<dbReference type="AlphaFoldDB" id="A0A5C6BGW3"/>
<proteinExistence type="predicted"/>